<protein>
    <submittedName>
        <fullName evidence="2">Polysaccharide deacetylase</fullName>
    </submittedName>
</protein>
<dbReference type="InterPro" id="IPR002509">
    <property type="entry name" value="NODB_dom"/>
</dbReference>
<dbReference type="InterPro" id="IPR011330">
    <property type="entry name" value="Glyco_hydro/deAcase_b/a-brl"/>
</dbReference>
<dbReference type="PANTHER" id="PTHR10587:SF125">
    <property type="entry name" value="POLYSACCHARIDE DEACETYLASE YHEN-RELATED"/>
    <property type="match status" value="1"/>
</dbReference>
<evidence type="ECO:0000313" key="3">
    <source>
        <dbReference type="EMBL" id="TLS97758.1"/>
    </source>
</evidence>
<dbReference type="RefSeq" id="WP_024775228.1">
    <property type="nucleotide sequence ID" value="NZ_CP054051.1"/>
</dbReference>
<dbReference type="PANTHER" id="PTHR10587">
    <property type="entry name" value="GLYCOSYL TRANSFERASE-RELATED"/>
    <property type="match status" value="1"/>
</dbReference>
<dbReference type="KEGG" id="acib:ACBT_1053"/>
<dbReference type="Gene3D" id="3.30.70.1070">
    <property type="entry name" value="Sporulation related repeat"/>
    <property type="match status" value="1"/>
</dbReference>
<dbReference type="Gene3D" id="3.20.20.370">
    <property type="entry name" value="Glycoside hydrolase/deacetylase"/>
    <property type="match status" value="1"/>
</dbReference>
<dbReference type="GO" id="GO:0042834">
    <property type="term" value="F:peptidoglycan binding"/>
    <property type="evidence" value="ECO:0007669"/>
    <property type="project" value="InterPro"/>
</dbReference>
<dbReference type="Pfam" id="PF01522">
    <property type="entry name" value="Polysacc_deac_1"/>
    <property type="match status" value="1"/>
</dbReference>
<reference evidence="3 4" key="1">
    <citation type="submission" date="2019-05" db="EMBL/GenBank/DDBJ databases">
        <title>Arcobacter cibarius and Arcobacter thereius providing challenges in identification an antibiotic susceptibility and Quinolone resistance.</title>
        <authorList>
            <person name="Busch A."/>
            <person name="Hanel I."/>
            <person name="Hotzel H."/>
            <person name="Tomaso H."/>
        </authorList>
    </citation>
    <scope>NUCLEOTIDE SEQUENCE [LARGE SCALE GENOMIC DNA]</scope>
    <source>
        <strain evidence="3 4">16CS0831-2</strain>
    </source>
</reference>
<dbReference type="InterPro" id="IPR050248">
    <property type="entry name" value="Polysacc_deacetylase_ArnD"/>
</dbReference>
<feature type="domain" description="NodB homology" evidence="1">
    <location>
        <begin position="133"/>
        <end position="348"/>
    </location>
</feature>
<proteinExistence type="predicted"/>
<accession>A0A7L5JP50</accession>
<keyword evidence="4" id="KW-1185">Reference proteome</keyword>
<gene>
    <name evidence="2" type="ORF">ACBT_1053</name>
    <name evidence="3" type="ORF">FE247_08015</name>
</gene>
<evidence type="ECO:0000313" key="4">
    <source>
        <dbReference type="Proteomes" id="UP000305417"/>
    </source>
</evidence>
<name>A0A7L5JP50_9BACT</name>
<organism evidence="2 5">
    <name type="scientific">Aliarcobacter cibarius</name>
    <dbReference type="NCBI Taxonomy" id="255507"/>
    <lineage>
        <taxon>Bacteria</taxon>
        <taxon>Pseudomonadati</taxon>
        <taxon>Campylobacterota</taxon>
        <taxon>Epsilonproteobacteria</taxon>
        <taxon>Campylobacterales</taxon>
        <taxon>Arcobacteraceae</taxon>
        <taxon>Aliarcobacter</taxon>
    </lineage>
</organism>
<dbReference type="SUPFAM" id="SSF88713">
    <property type="entry name" value="Glycoside hydrolase/deacetylase"/>
    <property type="match status" value="1"/>
</dbReference>
<dbReference type="OrthoDB" id="9784220at2"/>
<dbReference type="EMBL" id="CP054051">
    <property type="protein sequence ID" value="QKJ26965.1"/>
    <property type="molecule type" value="Genomic_DNA"/>
</dbReference>
<dbReference type="InterPro" id="IPR036680">
    <property type="entry name" value="SPOR-like_sf"/>
</dbReference>
<dbReference type="AlphaFoldDB" id="A0A7L5JP50"/>
<dbReference type="GO" id="GO:0016810">
    <property type="term" value="F:hydrolase activity, acting on carbon-nitrogen (but not peptide) bonds"/>
    <property type="evidence" value="ECO:0007669"/>
    <property type="project" value="InterPro"/>
</dbReference>
<dbReference type="EMBL" id="VBUC01000019">
    <property type="protein sequence ID" value="TLS97758.1"/>
    <property type="molecule type" value="Genomic_DNA"/>
</dbReference>
<sequence length="353" mass="41401">MFSLSRINFILFFLSINLFSNDEFYTISICSNISYKDAVNCKNNILKEHKYDITITKDKEAKYYRTNYGIFNSKEEAQKIKDTLPDSLDKFQPLIIKLDKKVSNFEFYEIYPINQKTKIVEKEELKKDITNKKIAILTFDDGPLRATKNILEVVNEENIPATMFFIASQIENFKSIYEQALSYSNITIANHTYSHANNKYKKFYSNPDLVVEDIIKANSIISEDRSSKTASAFLPVRLAGRNVFRLPIITKNDNMIKKEQREIEIIGYDNIYKEGYYIYGWDIDWPYEPNGRPAKTPDEILNSMEKIYSKNNKVILLMHDFMFSNNFNGKENLKTLIQLLKDNGWSFENIENY</sequence>
<dbReference type="Proteomes" id="UP000509513">
    <property type="component" value="Chromosome"/>
</dbReference>
<dbReference type="GO" id="GO:0005975">
    <property type="term" value="P:carbohydrate metabolic process"/>
    <property type="evidence" value="ECO:0007669"/>
    <property type="project" value="InterPro"/>
</dbReference>
<reference evidence="2 5" key="2">
    <citation type="submission" date="2020-05" db="EMBL/GenBank/DDBJ databases">
        <title>Complete genome sequencing of Campylobacter and Arcobacter type strains.</title>
        <authorList>
            <person name="Miller W.G."/>
            <person name="Yee E."/>
        </authorList>
    </citation>
    <scope>NUCLEOTIDE SEQUENCE [LARGE SCALE GENOMIC DNA]</scope>
    <source>
        <strain evidence="2 5">LMG 21996</strain>
    </source>
</reference>
<evidence type="ECO:0000259" key="1">
    <source>
        <dbReference type="PROSITE" id="PS51677"/>
    </source>
</evidence>
<dbReference type="PROSITE" id="PS51677">
    <property type="entry name" value="NODB"/>
    <property type="match status" value="1"/>
</dbReference>
<evidence type="ECO:0000313" key="2">
    <source>
        <dbReference type="EMBL" id="QKJ26965.1"/>
    </source>
</evidence>
<evidence type="ECO:0000313" key="5">
    <source>
        <dbReference type="Proteomes" id="UP000509513"/>
    </source>
</evidence>
<dbReference type="Proteomes" id="UP000305417">
    <property type="component" value="Unassembled WGS sequence"/>
</dbReference>